<evidence type="ECO:0000256" key="2">
    <source>
        <dbReference type="ARBA" id="ARBA00022840"/>
    </source>
</evidence>
<keyword evidence="4" id="KW-0966">Cell projection</keyword>
<dbReference type="SUPFAM" id="SSF52540">
    <property type="entry name" value="P-loop containing nucleoside triphosphate hydrolases"/>
    <property type="match status" value="1"/>
</dbReference>
<dbReference type="PANTHER" id="PTHR43384:SF4">
    <property type="entry name" value="CELLULOSE BIOSYNTHESIS PROTEIN BCSQ-RELATED"/>
    <property type="match status" value="1"/>
</dbReference>
<dbReference type="Pfam" id="PF01656">
    <property type="entry name" value="CbiA"/>
    <property type="match status" value="1"/>
</dbReference>
<keyword evidence="4" id="KW-0969">Cilium</keyword>
<dbReference type="GO" id="GO:0005829">
    <property type="term" value="C:cytosol"/>
    <property type="evidence" value="ECO:0007669"/>
    <property type="project" value="TreeGrafter"/>
</dbReference>
<accession>A0A2R6Y4U2</accession>
<dbReference type="InterPro" id="IPR050625">
    <property type="entry name" value="ParA/MinD_ATPase"/>
</dbReference>
<name>A0A2R6Y4U2_9BACL</name>
<proteinExistence type="predicted"/>
<evidence type="ECO:0000313" key="5">
    <source>
        <dbReference type="Proteomes" id="UP000244338"/>
    </source>
</evidence>
<keyword evidence="4" id="KW-0282">Flagellum</keyword>
<dbReference type="Gene3D" id="3.40.50.300">
    <property type="entry name" value="P-loop containing nucleotide triphosphate hydrolases"/>
    <property type="match status" value="1"/>
</dbReference>
<gene>
    <name evidence="4" type="ORF">BSOLF_0902</name>
</gene>
<dbReference type="InterPro" id="IPR025501">
    <property type="entry name" value="MinD_FleN"/>
</dbReference>
<keyword evidence="2" id="KW-0067">ATP-binding</keyword>
<dbReference type="GO" id="GO:0016887">
    <property type="term" value="F:ATP hydrolysis activity"/>
    <property type="evidence" value="ECO:0007669"/>
    <property type="project" value="TreeGrafter"/>
</dbReference>
<evidence type="ECO:0000259" key="3">
    <source>
        <dbReference type="Pfam" id="PF01656"/>
    </source>
</evidence>
<evidence type="ECO:0000256" key="1">
    <source>
        <dbReference type="ARBA" id="ARBA00022741"/>
    </source>
</evidence>
<evidence type="ECO:0000313" key="4">
    <source>
        <dbReference type="EMBL" id="PTQ57707.1"/>
    </source>
</evidence>
<dbReference type="GO" id="GO:0051782">
    <property type="term" value="P:negative regulation of cell division"/>
    <property type="evidence" value="ECO:0007669"/>
    <property type="project" value="TreeGrafter"/>
</dbReference>
<protein>
    <submittedName>
        <fullName evidence="4">Flagellar synthesis regulator FleN</fullName>
    </submittedName>
</protein>
<dbReference type="EMBL" id="PEBX01000003">
    <property type="protein sequence ID" value="PTQ57707.1"/>
    <property type="molecule type" value="Genomic_DNA"/>
</dbReference>
<dbReference type="InterPro" id="IPR027417">
    <property type="entry name" value="P-loop_NTPase"/>
</dbReference>
<dbReference type="GO" id="GO:0009898">
    <property type="term" value="C:cytoplasmic side of plasma membrane"/>
    <property type="evidence" value="ECO:0007669"/>
    <property type="project" value="TreeGrafter"/>
</dbReference>
<dbReference type="PIRSF" id="PIRSF003092">
    <property type="entry name" value="MinD"/>
    <property type="match status" value="1"/>
</dbReference>
<sequence length="313" mass="34676">MSDQAERLRRLMQQNTTDSVPLPLREGKKSDVRARVLGWASGKGGVGKSNLVLSLAYALSDGGGRVLLVDADAGFTNLALLMGEGSAPDLMDVIEGRISLTEALVRTPGGFYYTSLATTLETYVATEDHAKTVQLESVLRQLEAWGEIILLDFGAGLSALARHMLAAVDELVLVITPEITSLSDAYALYKWLYRIRPELPVYVLINRAQDEKEAEQMYTRFSRIALSHVGGAPKYLGFVREDPHIPQAVRRQMPFYTAYPRSPASRDIRHIRARLSLAWEMYEAQGGADAARGGMRGLLERLKELVRRGEGWL</sequence>
<dbReference type="AlphaFoldDB" id="A0A2R6Y4U2"/>
<reference evidence="5" key="1">
    <citation type="journal article" date="2018" name="Sci. Rep.">
        <title>Lignite coal burning seam in the remote Altai Mountains harbors a hydrogen-driven thermophilic microbial community.</title>
        <authorList>
            <person name="Kadnikov V.V."/>
            <person name="Mardanov A.V."/>
            <person name="Ivasenko D.A."/>
            <person name="Antsiferov D.V."/>
            <person name="Beletsky A.V."/>
            <person name="Karnachuk O.V."/>
            <person name="Ravin N.V."/>
        </authorList>
    </citation>
    <scope>NUCLEOTIDE SEQUENCE [LARGE SCALE GENOMIC DNA]</scope>
</reference>
<dbReference type="GO" id="GO:0005524">
    <property type="term" value="F:ATP binding"/>
    <property type="evidence" value="ECO:0007669"/>
    <property type="project" value="UniProtKB-KW"/>
</dbReference>
<dbReference type="PANTHER" id="PTHR43384">
    <property type="entry name" value="SEPTUM SITE-DETERMINING PROTEIN MIND HOMOLOG, CHLOROPLASTIC-RELATED"/>
    <property type="match status" value="1"/>
</dbReference>
<feature type="domain" description="CobQ/CobB/MinD/ParA nucleotide binding" evidence="3">
    <location>
        <begin position="40"/>
        <end position="255"/>
    </location>
</feature>
<organism evidence="4 5">
    <name type="scientific">Candidatus Carbonibacillus altaicus</name>
    <dbReference type="NCBI Taxonomy" id="2163959"/>
    <lineage>
        <taxon>Bacteria</taxon>
        <taxon>Bacillati</taxon>
        <taxon>Bacillota</taxon>
        <taxon>Bacilli</taxon>
        <taxon>Bacillales</taxon>
        <taxon>Candidatus Carbonibacillus</taxon>
    </lineage>
</organism>
<dbReference type="Proteomes" id="UP000244338">
    <property type="component" value="Unassembled WGS sequence"/>
</dbReference>
<keyword evidence="1" id="KW-0547">Nucleotide-binding</keyword>
<dbReference type="InterPro" id="IPR002586">
    <property type="entry name" value="CobQ/CobB/MinD/ParA_Nub-bd_dom"/>
</dbReference>
<comment type="caution">
    <text evidence="4">The sequence shown here is derived from an EMBL/GenBank/DDBJ whole genome shotgun (WGS) entry which is preliminary data.</text>
</comment>